<evidence type="ECO:0000313" key="10">
    <source>
        <dbReference type="EMBL" id="AHH15612.1"/>
    </source>
</evidence>
<dbReference type="PANTHER" id="PTHR19139">
    <property type="entry name" value="AQUAPORIN TRANSPORTER"/>
    <property type="match status" value="1"/>
</dbReference>
<dbReference type="Gene3D" id="1.20.1080.10">
    <property type="entry name" value="Glycerol uptake facilitator protein"/>
    <property type="match status" value="1"/>
</dbReference>
<dbReference type="SUPFAM" id="SSF81338">
    <property type="entry name" value="Aquaporin-like"/>
    <property type="match status" value="1"/>
</dbReference>
<dbReference type="InterPro" id="IPR034294">
    <property type="entry name" value="Aquaporin_transptr"/>
</dbReference>
<keyword evidence="7 9" id="KW-0472">Membrane</keyword>
<organism evidence="10 11">
    <name type="scientific">Nocardia nova SH22a</name>
    <dbReference type="NCBI Taxonomy" id="1415166"/>
    <lineage>
        <taxon>Bacteria</taxon>
        <taxon>Bacillati</taxon>
        <taxon>Actinomycetota</taxon>
        <taxon>Actinomycetes</taxon>
        <taxon>Mycobacteriales</taxon>
        <taxon>Nocardiaceae</taxon>
        <taxon>Nocardia</taxon>
    </lineage>
</organism>
<keyword evidence="4" id="KW-1003">Cell membrane</keyword>
<dbReference type="STRING" id="1415166.NONO_c08050"/>
<dbReference type="eggNOG" id="COG0580">
    <property type="taxonomic scope" value="Bacteria"/>
</dbReference>
<comment type="subcellular location">
    <subcellularLocation>
        <location evidence="1">Cell membrane</location>
        <topology evidence="1">Multi-pass membrane protein</topology>
    </subcellularLocation>
</comment>
<dbReference type="InterPro" id="IPR022357">
    <property type="entry name" value="MIP_CS"/>
</dbReference>
<dbReference type="Pfam" id="PF00230">
    <property type="entry name" value="MIP"/>
    <property type="match status" value="1"/>
</dbReference>
<protein>
    <submittedName>
        <fullName evidence="10">Putative glycerol uptake facilitator</fullName>
    </submittedName>
</protein>
<dbReference type="HOGENOM" id="CLU_020019_3_2_11"/>
<proteinExistence type="inferred from homology"/>
<evidence type="ECO:0000256" key="9">
    <source>
        <dbReference type="SAM" id="Phobius"/>
    </source>
</evidence>
<reference evidence="10 11" key="1">
    <citation type="journal article" date="2014" name="Appl. Environ. Microbiol.">
        <title>Insights into the Microbial Degradation of Rubber and Gutta-Percha by Analysis of the Complete Genome of Nocardia nova SH22a.</title>
        <authorList>
            <person name="Luo Q."/>
            <person name="Hiessl S."/>
            <person name="Poehlein A."/>
            <person name="Daniel R."/>
            <person name="Steinbuchel A."/>
        </authorList>
    </citation>
    <scope>NUCLEOTIDE SEQUENCE [LARGE SCALE GENOMIC DNA]</scope>
    <source>
        <strain evidence="10">SH22a</strain>
    </source>
</reference>
<name>W5T8R9_9NOCA</name>
<dbReference type="PANTHER" id="PTHR19139:SF199">
    <property type="entry name" value="MIP17260P"/>
    <property type="match status" value="1"/>
</dbReference>
<evidence type="ECO:0000256" key="2">
    <source>
        <dbReference type="ARBA" id="ARBA00006175"/>
    </source>
</evidence>
<feature type="transmembrane region" description="Helical" evidence="9">
    <location>
        <begin position="39"/>
        <end position="59"/>
    </location>
</feature>
<feature type="transmembrane region" description="Helical" evidence="9">
    <location>
        <begin position="87"/>
        <end position="112"/>
    </location>
</feature>
<dbReference type="PRINTS" id="PR00783">
    <property type="entry name" value="MINTRINSICP"/>
</dbReference>
<feature type="transmembrane region" description="Helical" evidence="9">
    <location>
        <begin position="132"/>
        <end position="157"/>
    </location>
</feature>
<keyword evidence="5 8" id="KW-0812">Transmembrane</keyword>
<dbReference type="AlphaFoldDB" id="W5T8R9"/>
<dbReference type="OrthoDB" id="9807293at2"/>
<evidence type="ECO:0000256" key="5">
    <source>
        <dbReference type="ARBA" id="ARBA00022692"/>
    </source>
</evidence>
<evidence type="ECO:0000313" key="11">
    <source>
        <dbReference type="Proteomes" id="UP000019150"/>
    </source>
</evidence>
<evidence type="ECO:0000256" key="1">
    <source>
        <dbReference type="ARBA" id="ARBA00004651"/>
    </source>
</evidence>
<evidence type="ECO:0000256" key="3">
    <source>
        <dbReference type="ARBA" id="ARBA00022448"/>
    </source>
</evidence>
<feature type="transmembrane region" description="Helical" evidence="9">
    <location>
        <begin position="210"/>
        <end position="232"/>
    </location>
</feature>
<dbReference type="RefSeq" id="WP_025347137.1">
    <property type="nucleotide sequence ID" value="NZ_CP006850.1"/>
</dbReference>
<dbReference type="GO" id="GO:0015250">
    <property type="term" value="F:water channel activity"/>
    <property type="evidence" value="ECO:0007669"/>
    <property type="project" value="TreeGrafter"/>
</dbReference>
<dbReference type="InterPro" id="IPR000425">
    <property type="entry name" value="MIP"/>
</dbReference>
<accession>W5T8R9</accession>
<keyword evidence="11" id="KW-1185">Reference proteome</keyword>
<dbReference type="Proteomes" id="UP000019150">
    <property type="component" value="Chromosome"/>
</dbReference>
<evidence type="ECO:0000256" key="8">
    <source>
        <dbReference type="RuleBase" id="RU000477"/>
    </source>
</evidence>
<evidence type="ECO:0000256" key="4">
    <source>
        <dbReference type="ARBA" id="ARBA00022475"/>
    </source>
</evidence>
<dbReference type="PATRIC" id="fig|1415166.3.peg.814"/>
<keyword evidence="6 9" id="KW-1133">Transmembrane helix</keyword>
<dbReference type="EMBL" id="CP006850">
    <property type="protein sequence ID" value="AHH15612.1"/>
    <property type="molecule type" value="Genomic_DNA"/>
</dbReference>
<gene>
    <name evidence="10" type="ORF">NONO_c08050</name>
</gene>
<feature type="transmembrane region" description="Helical" evidence="9">
    <location>
        <begin position="169"/>
        <end position="190"/>
    </location>
</feature>
<sequence>MNARTLFAEFLGTATLVFIGVGAATLSFGFDMVGASTSAGVVVTALAFGLVMLILAYAIGPISGAHINPAVTIGFLASGRISITEAVGYWIAQVLGGIAGAAVLRGIVGGAAGYSTSNQGLGADGFGDASMIHLGAGGAFVAEVVLTFIFVAVVLAVTSKAATTVASALSIGFALATVHLVGIPLTGTSVNPARSIGPALFVGGDALSQLWVFILAPLLGGIIAAVVVRYLYPRRIQQVRVEELVDVG</sequence>
<comment type="similarity">
    <text evidence="2 8">Belongs to the MIP/aquaporin (TC 1.A.8) family.</text>
</comment>
<dbReference type="KEGG" id="nno:NONO_c08050"/>
<dbReference type="InterPro" id="IPR023271">
    <property type="entry name" value="Aquaporin-like"/>
</dbReference>
<keyword evidence="3 8" id="KW-0813">Transport</keyword>
<evidence type="ECO:0000256" key="7">
    <source>
        <dbReference type="ARBA" id="ARBA00023136"/>
    </source>
</evidence>
<dbReference type="PROSITE" id="PS00221">
    <property type="entry name" value="MIP"/>
    <property type="match status" value="1"/>
</dbReference>
<evidence type="ECO:0000256" key="6">
    <source>
        <dbReference type="ARBA" id="ARBA00022989"/>
    </source>
</evidence>
<dbReference type="GO" id="GO:0005886">
    <property type="term" value="C:plasma membrane"/>
    <property type="evidence" value="ECO:0007669"/>
    <property type="project" value="UniProtKB-SubCell"/>
</dbReference>